<dbReference type="Proteomes" id="UP000027616">
    <property type="component" value="Chromosome I"/>
</dbReference>
<evidence type="ECO:0000259" key="1">
    <source>
        <dbReference type="Pfam" id="PF01368"/>
    </source>
</evidence>
<dbReference type="InterPro" id="IPR001667">
    <property type="entry name" value="DDH_dom"/>
</dbReference>
<dbReference type="PANTHER" id="PTHR47618:SF1">
    <property type="entry name" value="BIFUNCTIONAL OLIGORIBONUCLEASE AND PAP PHOSPHATASE NRNA"/>
    <property type="match status" value="1"/>
</dbReference>
<evidence type="ECO:0000313" key="3">
    <source>
        <dbReference type="EMBL" id="CDN31749.1"/>
    </source>
</evidence>
<dbReference type="PATRIC" id="fig|1433126.3.peg.1645"/>
<dbReference type="KEGG" id="rbc:BN938_1669"/>
<reference evidence="3 4" key="1">
    <citation type="journal article" date="2015" name="Genome Announc.">
        <title>Complete Genome Sequence of the Novel Leech Symbiont Mucinivorans hirudinis M3T.</title>
        <authorList>
            <person name="Nelson M.C."/>
            <person name="Bomar L."/>
            <person name="Graf J."/>
        </authorList>
    </citation>
    <scope>NUCLEOTIDE SEQUENCE [LARGE SCALE GENOMIC DNA]</scope>
    <source>
        <strain evidence="4">M3</strain>
    </source>
</reference>
<dbReference type="InterPro" id="IPR003156">
    <property type="entry name" value="DHHA1_dom"/>
</dbReference>
<dbReference type="PANTHER" id="PTHR47618">
    <property type="entry name" value="BIFUNCTIONAL OLIGORIBONUCLEASE AND PAP PHOSPHATASE NRNA"/>
    <property type="match status" value="1"/>
</dbReference>
<dbReference type="AlphaFoldDB" id="A0A060RDF1"/>
<dbReference type="GO" id="GO:0003676">
    <property type="term" value="F:nucleic acid binding"/>
    <property type="evidence" value="ECO:0007669"/>
    <property type="project" value="InterPro"/>
</dbReference>
<dbReference type="Pfam" id="PF01368">
    <property type="entry name" value="DHH"/>
    <property type="match status" value="1"/>
</dbReference>
<protein>
    <submittedName>
        <fullName evidence="3">3'-to-5' oligoribonuclease A</fullName>
    </submittedName>
</protein>
<dbReference type="eggNOG" id="COG0618">
    <property type="taxonomic scope" value="Bacteria"/>
</dbReference>
<name>A0A060RDF1_9BACT</name>
<evidence type="ECO:0000313" key="4">
    <source>
        <dbReference type="Proteomes" id="UP000027616"/>
    </source>
</evidence>
<sequence>MYEKFQTLCSNASRIAIISHTNPDGDAIGSGLALTRFLRDIYPNNKSRFFVPNHFPQFLAWADPEGDVEVFKENVAEAEAFLAAADLIIIVDFNQTSRLEQMSKALDMNLFAPRVLIDHHINPPQYDLMFHSAASSSTAFLVYELIVSIAGEEVINKSIAEALYLGMMSDTGGFSFGNLTPALYRTLAVLVERGLNPVEINRAFYNTQSEDRVRLMGYLVSEKMVVKSAKRAAYITLDDAEKEKYKFQIGDSEGIVNIPLSVNGIDFSAFMMQTKECIKISLRSVGDLDVNVICNEHFNGGGHRNAAGGKFFGTMEQAVVKVEAVIAGL</sequence>
<dbReference type="InterPro" id="IPR038763">
    <property type="entry name" value="DHH_sf"/>
</dbReference>
<gene>
    <name evidence="3" type="ORF">BN938_1669</name>
</gene>
<dbReference type="Gene3D" id="3.10.310.30">
    <property type="match status" value="1"/>
</dbReference>
<feature type="domain" description="DDH" evidence="1">
    <location>
        <begin position="14"/>
        <end position="167"/>
    </location>
</feature>
<dbReference type="Gene3D" id="3.90.1640.10">
    <property type="entry name" value="inorganic pyrophosphatase (n-terminal core)"/>
    <property type="match status" value="1"/>
</dbReference>
<accession>A0A060RDF1</accession>
<dbReference type="InterPro" id="IPR051319">
    <property type="entry name" value="Oligoribo/pAp-PDE_c-di-AMP_PDE"/>
</dbReference>
<dbReference type="STRING" id="1433126.BN938_1669"/>
<proteinExistence type="predicted"/>
<feature type="domain" description="DHHA1" evidence="2">
    <location>
        <begin position="250"/>
        <end position="312"/>
    </location>
</feature>
<organism evidence="3 4">
    <name type="scientific">Mucinivorans hirudinis</name>
    <dbReference type="NCBI Taxonomy" id="1433126"/>
    <lineage>
        <taxon>Bacteria</taxon>
        <taxon>Pseudomonadati</taxon>
        <taxon>Bacteroidota</taxon>
        <taxon>Bacteroidia</taxon>
        <taxon>Bacteroidales</taxon>
        <taxon>Rikenellaceae</taxon>
        <taxon>Mucinivorans</taxon>
    </lineage>
</organism>
<dbReference type="OrthoDB" id="9803668at2"/>
<evidence type="ECO:0000259" key="2">
    <source>
        <dbReference type="Pfam" id="PF02272"/>
    </source>
</evidence>
<dbReference type="HOGENOM" id="CLU_039720_0_0_10"/>
<dbReference type="SUPFAM" id="SSF64182">
    <property type="entry name" value="DHH phosphoesterases"/>
    <property type="match status" value="1"/>
</dbReference>
<dbReference type="EMBL" id="HG934468">
    <property type="protein sequence ID" value="CDN31749.1"/>
    <property type="molecule type" value="Genomic_DNA"/>
</dbReference>
<dbReference type="Pfam" id="PF02272">
    <property type="entry name" value="DHHA1"/>
    <property type="match status" value="1"/>
</dbReference>
<keyword evidence="4" id="KW-1185">Reference proteome</keyword>